<dbReference type="Gene3D" id="3.30.450.40">
    <property type="match status" value="1"/>
</dbReference>
<accession>A0A852R786</accession>
<dbReference type="InterPro" id="IPR050707">
    <property type="entry name" value="HTH_MetabolicPath_Reg"/>
</dbReference>
<dbReference type="GO" id="GO:0003677">
    <property type="term" value="F:DNA binding"/>
    <property type="evidence" value="ECO:0007669"/>
    <property type="project" value="UniProtKB-KW"/>
</dbReference>
<evidence type="ECO:0000313" key="11">
    <source>
        <dbReference type="Proteomes" id="UP000586095"/>
    </source>
</evidence>
<dbReference type="GO" id="GO:0045892">
    <property type="term" value="P:negative regulation of DNA-templated transcription"/>
    <property type="evidence" value="ECO:0007669"/>
    <property type="project" value="TreeGrafter"/>
</dbReference>
<keyword evidence="3" id="KW-0238">DNA-binding</keyword>
<dbReference type="EMBL" id="JACCBD010000001">
    <property type="protein sequence ID" value="NYD26289.1"/>
    <property type="molecule type" value="Genomic_DNA"/>
</dbReference>
<protein>
    <recommendedName>
        <fullName evidence="6">Glycerol operon regulatory protein</fullName>
    </recommendedName>
</protein>
<evidence type="ECO:0000256" key="6">
    <source>
        <dbReference type="ARBA" id="ARBA00070406"/>
    </source>
</evidence>
<name>A0A852R786_9MICO</name>
<evidence type="ECO:0000256" key="4">
    <source>
        <dbReference type="ARBA" id="ARBA00023163"/>
    </source>
</evidence>
<dbReference type="PROSITE" id="PS51077">
    <property type="entry name" value="HTH_ICLR"/>
    <property type="match status" value="1"/>
</dbReference>
<dbReference type="AlphaFoldDB" id="A0A852R786"/>
<proteinExistence type="predicted"/>
<dbReference type="Pfam" id="PF09339">
    <property type="entry name" value="HTH_IclR"/>
    <property type="match status" value="1"/>
</dbReference>
<feature type="region of interest" description="Disordered" evidence="7">
    <location>
        <begin position="1"/>
        <end position="48"/>
    </location>
</feature>
<dbReference type="InterPro" id="IPR036390">
    <property type="entry name" value="WH_DNA-bd_sf"/>
</dbReference>
<evidence type="ECO:0000256" key="1">
    <source>
        <dbReference type="ARBA" id="ARBA00022798"/>
    </source>
</evidence>
<organism evidence="10 11">
    <name type="scientific">Leucobacter aridicollis</name>
    <dbReference type="NCBI Taxonomy" id="283878"/>
    <lineage>
        <taxon>Bacteria</taxon>
        <taxon>Bacillati</taxon>
        <taxon>Actinomycetota</taxon>
        <taxon>Actinomycetes</taxon>
        <taxon>Micrococcales</taxon>
        <taxon>Microbacteriaceae</taxon>
        <taxon>Leucobacter</taxon>
    </lineage>
</organism>
<feature type="domain" description="IclR-ED" evidence="9">
    <location>
        <begin position="110"/>
        <end position="288"/>
    </location>
</feature>
<evidence type="ECO:0000256" key="2">
    <source>
        <dbReference type="ARBA" id="ARBA00023015"/>
    </source>
</evidence>
<dbReference type="InterPro" id="IPR036388">
    <property type="entry name" value="WH-like_DNA-bd_sf"/>
</dbReference>
<dbReference type="GO" id="GO:0003700">
    <property type="term" value="F:DNA-binding transcription factor activity"/>
    <property type="evidence" value="ECO:0007669"/>
    <property type="project" value="TreeGrafter"/>
</dbReference>
<keyword evidence="11" id="KW-1185">Reference proteome</keyword>
<keyword evidence="4" id="KW-0804">Transcription</keyword>
<dbReference type="GO" id="GO:0006071">
    <property type="term" value="P:glycerol metabolic process"/>
    <property type="evidence" value="ECO:0007669"/>
    <property type="project" value="UniProtKB-KW"/>
</dbReference>
<dbReference type="Pfam" id="PF01614">
    <property type="entry name" value="IclR_C"/>
    <property type="match status" value="1"/>
</dbReference>
<dbReference type="InterPro" id="IPR029016">
    <property type="entry name" value="GAF-like_dom_sf"/>
</dbReference>
<dbReference type="PROSITE" id="PS51078">
    <property type="entry name" value="ICLR_ED"/>
    <property type="match status" value="1"/>
</dbReference>
<evidence type="ECO:0000256" key="5">
    <source>
        <dbReference type="ARBA" id="ARBA00058938"/>
    </source>
</evidence>
<dbReference type="Gene3D" id="1.10.10.10">
    <property type="entry name" value="Winged helix-like DNA-binding domain superfamily/Winged helix DNA-binding domain"/>
    <property type="match status" value="1"/>
</dbReference>
<evidence type="ECO:0000256" key="7">
    <source>
        <dbReference type="SAM" id="MobiDB-lite"/>
    </source>
</evidence>
<dbReference type="PANTHER" id="PTHR30136:SF24">
    <property type="entry name" value="HTH-TYPE TRANSCRIPTIONAL REPRESSOR ALLR"/>
    <property type="match status" value="1"/>
</dbReference>
<dbReference type="InterPro" id="IPR005471">
    <property type="entry name" value="Tscrpt_reg_IclR_N"/>
</dbReference>
<evidence type="ECO:0000259" key="8">
    <source>
        <dbReference type="PROSITE" id="PS51077"/>
    </source>
</evidence>
<dbReference type="PANTHER" id="PTHR30136">
    <property type="entry name" value="HELIX-TURN-HELIX TRANSCRIPTIONAL REGULATOR, ICLR FAMILY"/>
    <property type="match status" value="1"/>
</dbReference>
<reference evidence="10 11" key="1">
    <citation type="submission" date="2020-07" db="EMBL/GenBank/DDBJ databases">
        <title>Sequencing the genomes of 1000 actinobacteria strains.</title>
        <authorList>
            <person name="Klenk H.-P."/>
        </authorList>
    </citation>
    <scope>NUCLEOTIDE SEQUENCE [LARGE SCALE GENOMIC DNA]</scope>
    <source>
        <strain evidence="10 11">DSM 17380</strain>
    </source>
</reference>
<comment type="caution">
    <text evidence="10">The sequence shown here is derived from an EMBL/GenBank/DDBJ whole genome shotgun (WGS) entry which is preliminary data.</text>
</comment>
<keyword evidence="2" id="KW-0805">Transcription regulation</keyword>
<dbReference type="RefSeq" id="WP_185986542.1">
    <property type="nucleotide sequence ID" value="NZ_BAAALZ010000002.1"/>
</dbReference>
<dbReference type="Proteomes" id="UP000586095">
    <property type="component" value="Unassembled WGS sequence"/>
</dbReference>
<dbReference type="FunFam" id="1.10.10.10:FF:000056">
    <property type="entry name" value="IclR family transcriptional regulator"/>
    <property type="match status" value="1"/>
</dbReference>
<evidence type="ECO:0000313" key="10">
    <source>
        <dbReference type="EMBL" id="NYD26289.1"/>
    </source>
</evidence>
<dbReference type="SMART" id="SM00346">
    <property type="entry name" value="HTH_ICLR"/>
    <property type="match status" value="1"/>
</dbReference>
<evidence type="ECO:0000259" key="9">
    <source>
        <dbReference type="PROSITE" id="PS51078"/>
    </source>
</evidence>
<dbReference type="InterPro" id="IPR014757">
    <property type="entry name" value="Tscrpt_reg_IclR_C"/>
</dbReference>
<dbReference type="SUPFAM" id="SSF46785">
    <property type="entry name" value="Winged helix' DNA-binding domain"/>
    <property type="match status" value="1"/>
</dbReference>
<keyword evidence="1" id="KW-0319">Glycerol metabolism</keyword>
<sequence length="288" mass="30785">MTGQDREHTDRSAEHETADTEPARHAPAQHGRAEHEPAQREPASSGHVQSVARAFALLESLADAAEPLSLQTIAERTGLAQPTAHRLLKTMQGLGYTRQTAAREYGLGPGLIALGNRAAPELAVRAQPLLRDLEELSQETANLVVLDGTNAVYVAQQQSRHQMRMFTEVGRRVLPHAAGAGKAMLATLSEARVRAILEVTGLPRYTETTRTTVADLLRELRETRGRGYALDDGEREVGVRCIAVAVPGSNPPAALSVSGPAARITDDMVPRVVEALQGAAARLSGAAR</sequence>
<dbReference type="SUPFAM" id="SSF55781">
    <property type="entry name" value="GAF domain-like"/>
    <property type="match status" value="1"/>
</dbReference>
<evidence type="ECO:0000256" key="3">
    <source>
        <dbReference type="ARBA" id="ARBA00023125"/>
    </source>
</evidence>
<comment type="function">
    <text evidence="5">May be an activator protein for the gylABX operon.</text>
</comment>
<feature type="compositionally biased region" description="Basic and acidic residues" evidence="7">
    <location>
        <begin position="1"/>
        <end position="24"/>
    </location>
</feature>
<gene>
    <name evidence="10" type="ORF">BJ960_001092</name>
</gene>
<feature type="domain" description="HTH iclR-type" evidence="8">
    <location>
        <begin position="48"/>
        <end position="109"/>
    </location>
</feature>